<dbReference type="SMART" id="SM00935">
    <property type="entry name" value="OmpH"/>
    <property type="match status" value="1"/>
</dbReference>
<dbReference type="Gene3D" id="3.30.910.20">
    <property type="entry name" value="Skp domain"/>
    <property type="match status" value="1"/>
</dbReference>
<feature type="region of interest" description="Disordered" evidence="4">
    <location>
        <begin position="179"/>
        <end position="212"/>
    </location>
</feature>
<protein>
    <submittedName>
        <fullName evidence="6">OmpH family outer membrane protein</fullName>
    </submittedName>
</protein>
<feature type="chain" id="PRO_5045724401" evidence="5">
    <location>
        <begin position="25"/>
        <end position="212"/>
    </location>
</feature>
<feature type="compositionally biased region" description="Pro residues" evidence="4">
    <location>
        <begin position="185"/>
        <end position="212"/>
    </location>
</feature>
<evidence type="ECO:0000256" key="1">
    <source>
        <dbReference type="ARBA" id="ARBA00009091"/>
    </source>
</evidence>
<comment type="caution">
    <text evidence="6">The sequence shown here is derived from an EMBL/GenBank/DDBJ whole genome shotgun (WGS) entry which is preliminary data.</text>
</comment>
<dbReference type="Proteomes" id="UP001247754">
    <property type="component" value="Unassembled WGS sequence"/>
</dbReference>
<evidence type="ECO:0000256" key="5">
    <source>
        <dbReference type="SAM" id="SignalP"/>
    </source>
</evidence>
<gene>
    <name evidence="6" type="ORF">RGD00_10060</name>
</gene>
<dbReference type="RefSeq" id="WP_310457195.1">
    <property type="nucleotide sequence ID" value="NZ_JAVKPH010000009.1"/>
</dbReference>
<proteinExistence type="inferred from homology"/>
<dbReference type="PANTHER" id="PTHR35089:SF1">
    <property type="entry name" value="CHAPERONE PROTEIN SKP"/>
    <property type="match status" value="1"/>
</dbReference>
<feature type="signal peptide" evidence="5">
    <location>
        <begin position="1"/>
        <end position="24"/>
    </location>
</feature>
<keyword evidence="3" id="KW-0175">Coiled coil</keyword>
<reference evidence="6 7" key="1">
    <citation type="submission" date="2023-09" db="EMBL/GenBank/DDBJ databases">
        <title>Xinfangfangia sedmenti sp. nov., isolated the sedment.</title>
        <authorList>
            <person name="Xu L."/>
        </authorList>
    </citation>
    <scope>NUCLEOTIDE SEQUENCE [LARGE SCALE GENOMIC DNA]</scope>
    <source>
        <strain evidence="6 7">LG-4</strain>
    </source>
</reference>
<evidence type="ECO:0000256" key="4">
    <source>
        <dbReference type="SAM" id="MobiDB-lite"/>
    </source>
</evidence>
<dbReference type="EMBL" id="JAVKPH010000009">
    <property type="protein sequence ID" value="MDR5652951.1"/>
    <property type="molecule type" value="Genomic_DNA"/>
</dbReference>
<dbReference type="InterPro" id="IPR005632">
    <property type="entry name" value="Chaperone_Skp"/>
</dbReference>
<keyword evidence="7" id="KW-1185">Reference proteome</keyword>
<name>A0ABU1F7V3_9RHOB</name>
<feature type="coiled-coil region" evidence="3">
    <location>
        <begin position="54"/>
        <end position="81"/>
    </location>
</feature>
<evidence type="ECO:0000313" key="7">
    <source>
        <dbReference type="Proteomes" id="UP001247754"/>
    </source>
</evidence>
<dbReference type="PANTHER" id="PTHR35089">
    <property type="entry name" value="CHAPERONE PROTEIN SKP"/>
    <property type="match status" value="1"/>
</dbReference>
<accession>A0ABU1F7V3</accession>
<evidence type="ECO:0000313" key="6">
    <source>
        <dbReference type="EMBL" id="MDR5652951.1"/>
    </source>
</evidence>
<dbReference type="Pfam" id="PF03938">
    <property type="entry name" value="OmpH"/>
    <property type="match status" value="1"/>
</dbReference>
<evidence type="ECO:0000256" key="2">
    <source>
        <dbReference type="ARBA" id="ARBA00022729"/>
    </source>
</evidence>
<keyword evidence="2 5" id="KW-0732">Signal</keyword>
<comment type="similarity">
    <text evidence="1">Belongs to the Skp family.</text>
</comment>
<organism evidence="6 7">
    <name type="scientific">Ruixingdingia sedimenti</name>
    <dbReference type="NCBI Taxonomy" id="3073604"/>
    <lineage>
        <taxon>Bacteria</taxon>
        <taxon>Pseudomonadati</taxon>
        <taxon>Pseudomonadota</taxon>
        <taxon>Alphaproteobacteria</taxon>
        <taxon>Rhodobacterales</taxon>
        <taxon>Paracoccaceae</taxon>
        <taxon>Ruixingdingia</taxon>
    </lineage>
</organism>
<dbReference type="SUPFAM" id="SSF111384">
    <property type="entry name" value="OmpH-like"/>
    <property type="match status" value="1"/>
</dbReference>
<sequence>MAAMRGAVRALALVLGLGAGPAAAQEAAAVPKAPILTLDQDRLFAASAFGKRALADLETAQAALLAENREIEAQLMAEERALTERRATMTAEAFAPLAEEFDRRVTAFRSAQDAKSRDLLKKRDEERQRFLQAAVPILGELMQQAGAVAILSEEAIVLAFGGIDITDAAIARLDAVLGPGAAPATPMPDPAPDAAPEPAPEPAPQQAPGTAP</sequence>
<dbReference type="InterPro" id="IPR024930">
    <property type="entry name" value="Skp_dom_sf"/>
</dbReference>
<evidence type="ECO:0000256" key="3">
    <source>
        <dbReference type="SAM" id="Coils"/>
    </source>
</evidence>